<dbReference type="InterPro" id="IPR050463">
    <property type="entry name" value="Gfo/Idh/MocA_oxidrdct_glycsds"/>
</dbReference>
<dbReference type="PROSITE" id="PS51318">
    <property type="entry name" value="TAT"/>
    <property type="match status" value="1"/>
</dbReference>
<dbReference type="KEGG" id="camu:CA2015_4706"/>
<dbReference type="EMBL" id="CP012040">
    <property type="protein sequence ID" value="AKP54034.1"/>
    <property type="molecule type" value="Genomic_DNA"/>
</dbReference>
<dbReference type="SUPFAM" id="SSF55347">
    <property type="entry name" value="Glyceraldehyde-3-phosphate dehydrogenase-like, C-terminal domain"/>
    <property type="match status" value="1"/>
</dbReference>
<dbReference type="Pfam" id="PF01408">
    <property type="entry name" value="GFO_IDH_MocA"/>
    <property type="match status" value="1"/>
</dbReference>
<dbReference type="InterPro" id="IPR000683">
    <property type="entry name" value="Gfo/Idh/MocA-like_OxRdtase_N"/>
</dbReference>
<accession>A0A0H4PIT1</accession>
<dbReference type="GO" id="GO:0016491">
    <property type="term" value="F:oxidoreductase activity"/>
    <property type="evidence" value="ECO:0007669"/>
    <property type="project" value="UniProtKB-KW"/>
</dbReference>
<dbReference type="GO" id="GO:0000166">
    <property type="term" value="F:nucleotide binding"/>
    <property type="evidence" value="ECO:0007669"/>
    <property type="project" value="InterPro"/>
</dbReference>
<organism evidence="4 5">
    <name type="scientific">Cyclobacterium amurskyense</name>
    <dbReference type="NCBI Taxonomy" id="320787"/>
    <lineage>
        <taxon>Bacteria</taxon>
        <taxon>Pseudomonadati</taxon>
        <taxon>Bacteroidota</taxon>
        <taxon>Cytophagia</taxon>
        <taxon>Cytophagales</taxon>
        <taxon>Cyclobacteriaceae</taxon>
        <taxon>Cyclobacterium</taxon>
    </lineage>
</organism>
<keyword evidence="5" id="KW-1185">Reference proteome</keyword>
<name>A0A0H4PIT1_9BACT</name>
<evidence type="ECO:0000259" key="2">
    <source>
        <dbReference type="Pfam" id="PF01408"/>
    </source>
</evidence>
<sequence>MNSRRKFIHKSLLTSAGIAAMPGLLSAEHLKARAIRIGANDQINFGLIGCKGMGWSNMHSHLRIPEVNCVALADVDQSVLDQRSEDVYKLRGKRPKQYKDYRLMLEDPDIDAVIIGTPDHWHCLNLIDSLSAGKHAYTEKPLANSIEECNLMVKAADRYGKLVQVGQWQRSGSQYEQAIAMVKSGKLGNIRLVKTWAYQGWMNPVPQLPNSQPPAGVDYKMWLGPAPDRPFNANRFHFNFRWFWDYAGGLMTDWGVHEIDIALYAMGVSAPKSIMASGGKLAYPDDASETPDTLQTVYEYDGFNMLWEHATGIDGGNYGTTEGIAFIGNNGTLVVNRGGWKVIAETENVNGTKKEKIEAIELVKPEGSAQRLHCRNFVEAMKANDPSMLHCGIKTGSIAAINAHMGNVAYKLGEKIYWDADKGQFTSGKANKLIKANYNNGWNLPKV</sequence>
<dbReference type="AlphaFoldDB" id="A0A0H4PIT1"/>
<feature type="domain" description="Gfo/Idh/MocA-like oxidoreductase N-terminal" evidence="2">
    <location>
        <begin position="43"/>
        <end position="166"/>
    </location>
</feature>
<dbReference type="Pfam" id="PF19051">
    <property type="entry name" value="GFO_IDH_MocA_C2"/>
    <property type="match status" value="1"/>
</dbReference>
<dbReference type="OrthoDB" id="9763611at2"/>
<dbReference type="InterPro" id="IPR043906">
    <property type="entry name" value="Gfo/Idh/MocA_OxRdtase_bact_C"/>
</dbReference>
<dbReference type="PANTHER" id="PTHR43818:SF11">
    <property type="entry name" value="BCDNA.GH03377"/>
    <property type="match status" value="1"/>
</dbReference>
<dbReference type="InterPro" id="IPR006311">
    <property type="entry name" value="TAT_signal"/>
</dbReference>
<evidence type="ECO:0000313" key="4">
    <source>
        <dbReference type="EMBL" id="AKP54034.1"/>
    </source>
</evidence>
<evidence type="ECO:0000256" key="1">
    <source>
        <dbReference type="ARBA" id="ARBA00023002"/>
    </source>
</evidence>
<dbReference type="SUPFAM" id="SSF51735">
    <property type="entry name" value="NAD(P)-binding Rossmann-fold domains"/>
    <property type="match status" value="1"/>
</dbReference>
<dbReference type="Proteomes" id="UP000036520">
    <property type="component" value="Chromosome"/>
</dbReference>
<proteinExistence type="predicted"/>
<dbReference type="Gene3D" id="3.30.360.10">
    <property type="entry name" value="Dihydrodipicolinate Reductase, domain 2"/>
    <property type="match status" value="1"/>
</dbReference>
<dbReference type="InterPro" id="IPR036291">
    <property type="entry name" value="NAD(P)-bd_dom_sf"/>
</dbReference>
<dbReference type="PATRIC" id="fig|320787.5.peg.5148"/>
<feature type="domain" description="Gfo/Idh/MocA-like oxidoreductase bacterial type C-terminal" evidence="3">
    <location>
        <begin position="206"/>
        <end position="443"/>
    </location>
</feature>
<dbReference type="STRING" id="320787.CA2015_4706"/>
<dbReference type="PANTHER" id="PTHR43818">
    <property type="entry name" value="BCDNA.GH03377"/>
    <property type="match status" value="1"/>
</dbReference>
<dbReference type="Gene3D" id="3.40.50.720">
    <property type="entry name" value="NAD(P)-binding Rossmann-like Domain"/>
    <property type="match status" value="1"/>
</dbReference>
<reference evidence="4 5" key="1">
    <citation type="submission" date="2015-07" db="EMBL/GenBank/DDBJ databases">
        <authorList>
            <person name="Kim K.M."/>
        </authorList>
    </citation>
    <scope>NUCLEOTIDE SEQUENCE [LARGE SCALE GENOMIC DNA]</scope>
    <source>
        <strain evidence="4 5">KCTC 12363</strain>
    </source>
</reference>
<dbReference type="RefSeq" id="WP_048644066.1">
    <property type="nucleotide sequence ID" value="NZ_CAXBGM010000116.1"/>
</dbReference>
<gene>
    <name evidence="4" type="ORF">CA2015_4706</name>
</gene>
<protein>
    <submittedName>
        <fullName evidence="4">Oxidoreductase</fullName>
    </submittedName>
</protein>
<evidence type="ECO:0000259" key="3">
    <source>
        <dbReference type="Pfam" id="PF19051"/>
    </source>
</evidence>
<keyword evidence="1" id="KW-0560">Oxidoreductase</keyword>
<evidence type="ECO:0000313" key="5">
    <source>
        <dbReference type="Proteomes" id="UP000036520"/>
    </source>
</evidence>